<dbReference type="AlphaFoldDB" id="D8LXP5"/>
<keyword evidence="4" id="KW-1185">Reference proteome</keyword>
<accession>D8LXP5</accession>
<dbReference type="RefSeq" id="XP_012897842.1">
    <property type="nucleotide sequence ID" value="XM_013042388.1"/>
</dbReference>
<dbReference type="GeneID" id="24923267"/>
<evidence type="ECO:0000313" key="3">
    <source>
        <dbReference type="EMBL" id="CBK23794.2"/>
    </source>
</evidence>
<proteinExistence type="predicted"/>
<sequence>MYQKTRPKPSSQSRHRVESIDVTAYHPLLRSFIPDSESQLDSFRKEVHAYRPTATIWEIRHNKEQAAVMQKKRRMHQWSIQQTQEKEVQKRADSKKG</sequence>
<organism evidence="2">
    <name type="scientific">Blastocystis hominis</name>
    <dbReference type="NCBI Taxonomy" id="12968"/>
    <lineage>
        <taxon>Eukaryota</taxon>
        <taxon>Sar</taxon>
        <taxon>Stramenopiles</taxon>
        <taxon>Bigyra</taxon>
        <taxon>Opalozoa</taxon>
        <taxon>Opalinata</taxon>
        <taxon>Blastocystidae</taxon>
        <taxon>Blastocystis</taxon>
    </lineage>
</organism>
<dbReference type="EMBL" id="FN668639">
    <property type="protein sequence ID" value="CBK20350.2"/>
    <property type="molecule type" value="Genomic_DNA"/>
</dbReference>
<evidence type="ECO:0000313" key="2">
    <source>
        <dbReference type="EMBL" id="CBK20350.2"/>
    </source>
</evidence>
<name>D8LXP5_BLAHO</name>
<evidence type="ECO:0000313" key="4">
    <source>
        <dbReference type="Proteomes" id="UP000008312"/>
    </source>
</evidence>
<reference evidence="2" key="1">
    <citation type="submission" date="2010-02" db="EMBL/GenBank/DDBJ databases">
        <title>Sequencing and annotation of the Blastocystis hominis genome.</title>
        <authorList>
            <person name="Wincker P."/>
        </authorList>
    </citation>
    <scope>NUCLEOTIDE SEQUENCE</scope>
    <source>
        <strain evidence="2">Singapore isolate B</strain>
    </source>
</reference>
<feature type="region of interest" description="Disordered" evidence="1">
    <location>
        <begin position="76"/>
        <end position="97"/>
    </location>
</feature>
<feature type="compositionally biased region" description="Basic and acidic residues" evidence="1">
    <location>
        <begin position="84"/>
        <end position="97"/>
    </location>
</feature>
<dbReference type="EMBL" id="FN668662">
    <property type="protein sequence ID" value="CBK23794.2"/>
    <property type="molecule type" value="Genomic_DNA"/>
</dbReference>
<gene>
    <name evidence="2" type="ORF">GSBLH_T00006979001</name>
    <name evidence="3" type="ORF">GSBLH_T00007143001</name>
</gene>
<dbReference type="Proteomes" id="UP000008312">
    <property type="component" value="Unassembled WGS sequence"/>
</dbReference>
<protein>
    <submittedName>
        <fullName evidence="2">Uncharacterized protein</fullName>
    </submittedName>
</protein>
<dbReference type="RefSeq" id="XP_012894398.1">
    <property type="nucleotide sequence ID" value="XM_013038944.1"/>
</dbReference>
<dbReference type="GeneID" id="24923103"/>
<dbReference type="InParanoid" id="D8LXP5"/>
<evidence type="ECO:0000256" key="1">
    <source>
        <dbReference type="SAM" id="MobiDB-lite"/>
    </source>
</evidence>